<feature type="transmembrane region" description="Helical" evidence="8">
    <location>
        <begin position="47"/>
        <end position="63"/>
    </location>
</feature>
<feature type="transmembrane region" description="Helical" evidence="8">
    <location>
        <begin position="150"/>
        <end position="168"/>
    </location>
</feature>
<dbReference type="InterPro" id="IPR052017">
    <property type="entry name" value="TSUP"/>
</dbReference>
<evidence type="ECO:0000313" key="9">
    <source>
        <dbReference type="EMBL" id="ASG21444.1"/>
    </source>
</evidence>
<accession>A0A248JT76</accession>
<evidence type="ECO:0000256" key="3">
    <source>
        <dbReference type="ARBA" id="ARBA00022448"/>
    </source>
</evidence>
<protein>
    <recommendedName>
        <fullName evidence="8">Probable membrane transporter protein</fullName>
    </recommendedName>
</protein>
<name>A0A248JT76_9PROT</name>
<dbReference type="GO" id="GO:0005886">
    <property type="term" value="C:plasma membrane"/>
    <property type="evidence" value="ECO:0007669"/>
    <property type="project" value="UniProtKB-SubCell"/>
</dbReference>
<dbReference type="Pfam" id="PF01925">
    <property type="entry name" value="TauE"/>
    <property type="match status" value="1"/>
</dbReference>
<comment type="subcellular location">
    <subcellularLocation>
        <location evidence="1 8">Cell membrane</location>
        <topology evidence="1 8">Multi-pass membrane protein</topology>
    </subcellularLocation>
</comment>
<dbReference type="KEGG" id="nao:Y958_11865"/>
<feature type="transmembrane region" description="Helical" evidence="8">
    <location>
        <begin position="201"/>
        <end position="222"/>
    </location>
</feature>
<dbReference type="PANTHER" id="PTHR30269">
    <property type="entry name" value="TRANSMEMBRANE PROTEIN YFCA"/>
    <property type="match status" value="1"/>
</dbReference>
<evidence type="ECO:0000256" key="5">
    <source>
        <dbReference type="ARBA" id="ARBA00022692"/>
    </source>
</evidence>
<sequence length="251" mass="26415">MDPWTWALLIGAAFVAGVLNAVAGGGSFLGFPALVFAGLPPVTANATNTVALFPGSFASVYAYRREFQPIQGVGMVPMVMVSLVGSVAGALLLLWTPESVFVALVPWLLLMATLVFAFGRRLAGLLQHSVRLTPTALLCCQFVIAIYGGYYGGGVGILSMAAMTLFGLRDMHAMNAWKTLLSGSLNAIATVTFALSGRVVWAPALVMMVSAIAGGYLGAAVARQLPGEHVRRFVIVTGVAMTLYFFGKTYL</sequence>
<dbReference type="RefSeq" id="WP_088872147.1">
    <property type="nucleotide sequence ID" value="NZ_CP022110.1"/>
</dbReference>
<keyword evidence="4 8" id="KW-1003">Cell membrane</keyword>
<evidence type="ECO:0000256" key="1">
    <source>
        <dbReference type="ARBA" id="ARBA00004651"/>
    </source>
</evidence>
<gene>
    <name evidence="9" type="ORF">Y958_11865</name>
</gene>
<dbReference type="InterPro" id="IPR002781">
    <property type="entry name" value="TM_pro_TauE-like"/>
</dbReference>
<feature type="transmembrane region" description="Helical" evidence="8">
    <location>
        <begin position="75"/>
        <end position="94"/>
    </location>
</feature>
<reference evidence="9 10" key="1">
    <citation type="submission" date="2017-06" db="EMBL/GenBank/DDBJ databases">
        <title>Complete genome sequence of Nitrospirillum amazonense strain CBAmC, an endophytic nitrogen-fixing and plant growth-promoting bacterium, isolated from sugarcane.</title>
        <authorList>
            <person name="Schwab S."/>
            <person name="dos Santos Teixeira K.R."/>
            <person name="Simoes Araujo J.L."/>
            <person name="Soares Vidal M."/>
            <person name="Borges de Freitas H.R."/>
            <person name="Rivello Crivelaro A.L."/>
            <person name="Bueno de Camargo Nunes A."/>
            <person name="dos Santos C.M."/>
            <person name="Palmeira da Silva Rosa D."/>
            <person name="da Silva Padilha D."/>
            <person name="da Silva E."/>
            <person name="Araujo Terra L."/>
            <person name="Soares Mendes V."/>
            <person name="Farinelli L."/>
            <person name="Magalhaes Cruz L."/>
            <person name="Baldani J.I."/>
        </authorList>
    </citation>
    <scope>NUCLEOTIDE SEQUENCE [LARGE SCALE GENOMIC DNA]</scope>
    <source>
        <strain evidence="9 10">CBAmC</strain>
    </source>
</reference>
<dbReference type="Proteomes" id="UP000197153">
    <property type="component" value="Chromosome 1"/>
</dbReference>
<proteinExistence type="inferred from homology"/>
<evidence type="ECO:0000256" key="6">
    <source>
        <dbReference type="ARBA" id="ARBA00022989"/>
    </source>
</evidence>
<keyword evidence="5 8" id="KW-0812">Transmembrane</keyword>
<dbReference type="PANTHER" id="PTHR30269:SF0">
    <property type="entry name" value="MEMBRANE TRANSPORTER PROTEIN YFCA-RELATED"/>
    <property type="match status" value="1"/>
</dbReference>
<dbReference type="EMBL" id="CP022110">
    <property type="protein sequence ID" value="ASG21444.1"/>
    <property type="molecule type" value="Genomic_DNA"/>
</dbReference>
<keyword evidence="7 8" id="KW-0472">Membrane</keyword>
<dbReference type="AlphaFoldDB" id="A0A248JT76"/>
<evidence type="ECO:0000313" key="10">
    <source>
        <dbReference type="Proteomes" id="UP000197153"/>
    </source>
</evidence>
<evidence type="ECO:0000256" key="2">
    <source>
        <dbReference type="ARBA" id="ARBA00009142"/>
    </source>
</evidence>
<organism evidence="9 10">
    <name type="scientific">Nitrospirillum viridazoti CBAmc</name>
    <dbReference type="NCBI Taxonomy" id="1441467"/>
    <lineage>
        <taxon>Bacteria</taxon>
        <taxon>Pseudomonadati</taxon>
        <taxon>Pseudomonadota</taxon>
        <taxon>Alphaproteobacteria</taxon>
        <taxon>Rhodospirillales</taxon>
        <taxon>Azospirillaceae</taxon>
        <taxon>Nitrospirillum</taxon>
        <taxon>Nitrospirillum viridazoti</taxon>
    </lineage>
</organism>
<keyword evidence="3" id="KW-0813">Transport</keyword>
<feature type="transmembrane region" description="Helical" evidence="8">
    <location>
        <begin position="229"/>
        <end position="247"/>
    </location>
</feature>
<feature type="transmembrane region" description="Helical" evidence="8">
    <location>
        <begin position="100"/>
        <end position="118"/>
    </location>
</feature>
<comment type="similarity">
    <text evidence="2 8">Belongs to the 4-toluene sulfonate uptake permease (TSUP) (TC 2.A.102) family.</text>
</comment>
<evidence type="ECO:0000256" key="7">
    <source>
        <dbReference type="ARBA" id="ARBA00023136"/>
    </source>
</evidence>
<keyword evidence="10" id="KW-1185">Reference proteome</keyword>
<evidence type="ECO:0000256" key="4">
    <source>
        <dbReference type="ARBA" id="ARBA00022475"/>
    </source>
</evidence>
<evidence type="ECO:0000256" key="8">
    <source>
        <dbReference type="RuleBase" id="RU363041"/>
    </source>
</evidence>
<keyword evidence="6 8" id="KW-1133">Transmembrane helix</keyword>